<accession>A0AA86P2C4</accession>
<feature type="region of interest" description="Disordered" evidence="3">
    <location>
        <begin position="751"/>
        <end position="779"/>
    </location>
</feature>
<keyword evidence="7" id="KW-1185">Reference proteome</keyword>
<evidence type="ECO:0000256" key="2">
    <source>
        <dbReference type="PROSITE-ProRule" id="PRU00235"/>
    </source>
</evidence>
<sequence length="844" mass="95196">MLIYIEVLSNLFVTGINTNGNLGVQNNIIREFVQTGSGEEVSAFASNELATIYQTRGNDLTYSMGLNSKGILCQPNNIIKLDQPTLIPGLNDEYVAHISMSETSSLLLGRFQKLYGCGSNANGELSLTGLMDTDSHILTQINTDFVKFPEDTIESIGSTKFANYIVLSDSIFILGPCQFENMCQKHDNGTMTLILPNTRINLVKFYPDTIVSVNYDGVIFVLGLDHCSPSKQWATWHISEFSQAEQFYFGRDVTIFSQNNSVYACGFQGLSGVMMKIEHNVGSILSVAANEKSVLIAGTNGLFVGGDNRNYVLGNCKNMKPGIAICQPQISTMKVDNMQIEVVEGYSSIIRIESIAPKYYYSKYQNELLKESVYQAGDIWGGKQLNGIKYIQNCAQFLKIKCNQNGLLAKSQNGILWSFGDSISYEFGYQFPIKLQNPAVVPYFQDYNISQFDLSDSNGIALTVSRNGKLYTFGQNQNGNLGQTMYEYSVLDNYSGPKNIQLDFLQQGEDILQVGVVQKVYFIRTNIQLYYWGLCEGQCGSDLNGNIIFDDPDQDRSLIRKMNIKIQLDYFITFSHSIILISKDKKVYTFGLNDQGQLCQNTKYNQNNSVSEKPIPLSSISYIHVGNDKTVIQSNNKQYFCGKNIMTNGKKIALKKKSIIYYPYRIGQIDSVKDISVQGDLITILANNIQFQGYISKPEQFGLQQQYLDNWTSIDFDTSKVNRIEGVSNKEFIQIYILNDSQHKKINEIILPEEEEQVPEEQQKEEQEEEQKPKPEPNNSQKFPIWQIILIVASIIIFIGIFGLFILKCIKNRQSKTKNNKNKNSSQTQLIQKKGQNVLLYTGI</sequence>
<evidence type="ECO:0000256" key="3">
    <source>
        <dbReference type="SAM" id="MobiDB-lite"/>
    </source>
</evidence>
<evidence type="ECO:0000256" key="1">
    <source>
        <dbReference type="ARBA" id="ARBA00022737"/>
    </source>
</evidence>
<proteinExistence type="predicted"/>
<dbReference type="EMBL" id="CAXDID020000049">
    <property type="protein sequence ID" value="CAL6004801.1"/>
    <property type="molecule type" value="Genomic_DNA"/>
</dbReference>
<evidence type="ECO:0000256" key="4">
    <source>
        <dbReference type="SAM" id="Phobius"/>
    </source>
</evidence>
<feature type="repeat" description="RCC1" evidence="2">
    <location>
        <begin position="585"/>
        <end position="636"/>
    </location>
</feature>
<protein>
    <submittedName>
        <fullName evidence="5">LPXTG-motif cell wall anchor domain</fullName>
    </submittedName>
    <submittedName>
        <fullName evidence="6">LPXTG-motif_cell wall anchor domain</fullName>
    </submittedName>
</protein>
<dbReference type="PROSITE" id="PS50012">
    <property type="entry name" value="RCC1_3"/>
    <property type="match status" value="1"/>
</dbReference>
<keyword evidence="4" id="KW-0812">Transmembrane</keyword>
<keyword evidence="4" id="KW-1133">Transmembrane helix</keyword>
<gene>
    <name evidence="5" type="ORF">HINF_LOCUS16779</name>
    <name evidence="6" type="ORF">HINF_LOCUS19063</name>
</gene>
<dbReference type="PANTHER" id="PTHR45622">
    <property type="entry name" value="UBIQUITIN-PROTEIN LIGASE E3A-RELATED"/>
    <property type="match status" value="1"/>
</dbReference>
<comment type="caution">
    <text evidence="5">The sequence shown here is derived from an EMBL/GenBank/DDBJ whole genome shotgun (WGS) entry which is preliminary data.</text>
</comment>
<evidence type="ECO:0000313" key="6">
    <source>
        <dbReference type="EMBL" id="CAL6004801.1"/>
    </source>
</evidence>
<dbReference type="GO" id="GO:0005737">
    <property type="term" value="C:cytoplasm"/>
    <property type="evidence" value="ECO:0007669"/>
    <property type="project" value="TreeGrafter"/>
</dbReference>
<dbReference type="EMBL" id="CATOUU010000424">
    <property type="protein sequence ID" value="CAI9929134.1"/>
    <property type="molecule type" value="Genomic_DNA"/>
</dbReference>
<evidence type="ECO:0000313" key="5">
    <source>
        <dbReference type="EMBL" id="CAI9929134.1"/>
    </source>
</evidence>
<dbReference type="Proteomes" id="UP001642409">
    <property type="component" value="Unassembled WGS sequence"/>
</dbReference>
<evidence type="ECO:0000313" key="7">
    <source>
        <dbReference type="Proteomes" id="UP001642409"/>
    </source>
</evidence>
<dbReference type="PANTHER" id="PTHR45622:SF70">
    <property type="entry name" value="SECRETION-REGULATING GUANINE NUCLEOTIDE EXCHANGE FACTOR"/>
    <property type="match status" value="1"/>
</dbReference>
<dbReference type="InterPro" id="IPR009091">
    <property type="entry name" value="RCC1/BLIP-II"/>
</dbReference>
<reference evidence="5" key="1">
    <citation type="submission" date="2023-06" db="EMBL/GenBank/DDBJ databases">
        <authorList>
            <person name="Kurt Z."/>
        </authorList>
    </citation>
    <scope>NUCLEOTIDE SEQUENCE</scope>
</reference>
<dbReference type="InterPro" id="IPR000408">
    <property type="entry name" value="Reg_chr_condens"/>
</dbReference>
<dbReference type="InterPro" id="IPR051709">
    <property type="entry name" value="Ub-ligase/GTPase-reg"/>
</dbReference>
<dbReference type="AlphaFoldDB" id="A0AA86P2C4"/>
<feature type="transmembrane region" description="Helical" evidence="4">
    <location>
        <begin position="785"/>
        <end position="807"/>
    </location>
</feature>
<reference evidence="6 7" key="2">
    <citation type="submission" date="2024-07" db="EMBL/GenBank/DDBJ databases">
        <authorList>
            <person name="Akdeniz Z."/>
        </authorList>
    </citation>
    <scope>NUCLEOTIDE SEQUENCE [LARGE SCALE GENOMIC DNA]</scope>
</reference>
<organism evidence="5">
    <name type="scientific">Hexamita inflata</name>
    <dbReference type="NCBI Taxonomy" id="28002"/>
    <lineage>
        <taxon>Eukaryota</taxon>
        <taxon>Metamonada</taxon>
        <taxon>Diplomonadida</taxon>
        <taxon>Hexamitidae</taxon>
        <taxon>Hexamitinae</taxon>
        <taxon>Hexamita</taxon>
    </lineage>
</organism>
<keyword evidence="1" id="KW-0677">Repeat</keyword>
<name>A0AA86P2C4_9EUKA</name>
<keyword evidence="4" id="KW-0472">Membrane</keyword>
<dbReference type="Gene3D" id="2.130.10.30">
    <property type="entry name" value="Regulator of chromosome condensation 1/beta-lactamase-inhibitor protein II"/>
    <property type="match status" value="2"/>
</dbReference>
<dbReference type="SUPFAM" id="SSF50985">
    <property type="entry name" value="RCC1/BLIP-II"/>
    <property type="match status" value="3"/>
</dbReference>
<feature type="compositionally biased region" description="Basic and acidic residues" evidence="3">
    <location>
        <begin position="761"/>
        <end position="775"/>
    </location>
</feature>